<dbReference type="Pfam" id="PF01757">
    <property type="entry name" value="Acyl_transf_3"/>
    <property type="match status" value="1"/>
</dbReference>
<dbReference type="InterPro" id="IPR002656">
    <property type="entry name" value="Acyl_transf_3_dom"/>
</dbReference>
<reference evidence="4 5" key="1">
    <citation type="submission" date="2024-10" db="EMBL/GenBank/DDBJ databases">
        <title>The Natural Products Discovery Center: Release of the First 8490 Sequenced Strains for Exploring Actinobacteria Biosynthetic Diversity.</title>
        <authorList>
            <person name="Kalkreuter E."/>
            <person name="Kautsar S.A."/>
            <person name="Yang D."/>
            <person name="Bader C.D."/>
            <person name="Teijaro C.N."/>
            <person name="Fluegel L."/>
            <person name="Davis C.M."/>
            <person name="Simpson J.R."/>
            <person name="Lauterbach L."/>
            <person name="Steele A.D."/>
            <person name="Gui C."/>
            <person name="Meng S."/>
            <person name="Li G."/>
            <person name="Viehrig K."/>
            <person name="Ye F."/>
            <person name="Su P."/>
            <person name="Kiefer A.F."/>
            <person name="Nichols A."/>
            <person name="Cepeda A.J."/>
            <person name="Yan W."/>
            <person name="Fan B."/>
            <person name="Jiang Y."/>
            <person name="Adhikari A."/>
            <person name="Zheng C.-J."/>
            <person name="Schuster L."/>
            <person name="Cowan T.M."/>
            <person name="Smanski M.J."/>
            <person name="Chevrette M.G."/>
            <person name="De Carvalho L.P.S."/>
            <person name="Shen B."/>
        </authorList>
    </citation>
    <scope>NUCLEOTIDE SEQUENCE [LARGE SCALE GENOMIC DNA]</scope>
    <source>
        <strain evidence="4 5">NPDC002593</strain>
    </source>
</reference>
<comment type="caution">
    <text evidence="4">The sequence shown here is derived from an EMBL/GenBank/DDBJ whole genome shotgun (WGS) entry which is preliminary data.</text>
</comment>
<sequence>MRRRPVTDTASAVHAVTPPVSDTGSAAPASSGRRVSWDVIRVLALIEIVLFHDTYLGPTAEPGIPELPHAWTHTCGASILIMVSGYFAAVTLRRNPPGRWLARRFARLLPAYLVAVVVVFAVVKLLSPAEFSLHQLRWTDLVGNLFLMQQLLPNVAYVDLSWWTLPVQVAGFTAMALLASRRVGGRAVMPILWAVVLVPVVIREIWMGDHPSVWLVVALEGSGLCMAHLLVAGVAVQRWASRRLGTVHLALLLAAVLVAEKVHPPVTSVALVGVGLALMCLAARGPDWPLPAVFVTPVRWIAARSYGIYLMHQSIGYLLEDRLARLGCPSWIWVTGAVLAAGLLGWGLTAWVERPAYNTLLRVITRSRTLAPG</sequence>
<keyword evidence="2" id="KW-1133">Transmembrane helix</keyword>
<dbReference type="EMBL" id="JBIAQY010000014">
    <property type="protein sequence ID" value="MFF3572607.1"/>
    <property type="molecule type" value="Genomic_DNA"/>
</dbReference>
<dbReference type="GO" id="GO:0016746">
    <property type="term" value="F:acyltransferase activity"/>
    <property type="evidence" value="ECO:0007669"/>
    <property type="project" value="UniProtKB-KW"/>
</dbReference>
<feature type="region of interest" description="Disordered" evidence="1">
    <location>
        <begin position="1"/>
        <end position="30"/>
    </location>
</feature>
<protein>
    <submittedName>
        <fullName evidence="4">Acyltransferase family protein</fullName>
        <ecNumber evidence="4">2.3.-.-</ecNumber>
    </submittedName>
</protein>
<feature type="transmembrane region" description="Helical" evidence="2">
    <location>
        <begin position="160"/>
        <end position="180"/>
    </location>
</feature>
<dbReference type="PANTHER" id="PTHR23028:SF131">
    <property type="entry name" value="BLR2367 PROTEIN"/>
    <property type="match status" value="1"/>
</dbReference>
<name>A0ABW6S8L9_9NOCA</name>
<dbReference type="Proteomes" id="UP001601992">
    <property type="component" value="Unassembled WGS sequence"/>
</dbReference>
<keyword evidence="4" id="KW-0808">Transferase</keyword>
<dbReference type="EC" id="2.3.-.-" evidence="4"/>
<organism evidence="4 5">
    <name type="scientific">Nocardia jiangxiensis</name>
    <dbReference type="NCBI Taxonomy" id="282685"/>
    <lineage>
        <taxon>Bacteria</taxon>
        <taxon>Bacillati</taxon>
        <taxon>Actinomycetota</taxon>
        <taxon>Actinomycetes</taxon>
        <taxon>Mycobacteriales</taxon>
        <taxon>Nocardiaceae</taxon>
        <taxon>Nocardia</taxon>
    </lineage>
</organism>
<keyword evidence="5" id="KW-1185">Reference proteome</keyword>
<keyword evidence="2" id="KW-0812">Transmembrane</keyword>
<feature type="transmembrane region" description="Helical" evidence="2">
    <location>
        <begin position="331"/>
        <end position="352"/>
    </location>
</feature>
<gene>
    <name evidence="4" type="ORF">ACFYXQ_33050</name>
</gene>
<accession>A0ABW6S8L9</accession>
<evidence type="ECO:0000313" key="4">
    <source>
        <dbReference type="EMBL" id="MFF3572607.1"/>
    </source>
</evidence>
<dbReference type="InterPro" id="IPR050879">
    <property type="entry name" value="Acyltransferase_3"/>
</dbReference>
<keyword evidence="4" id="KW-0012">Acyltransferase</keyword>
<feature type="transmembrane region" description="Helical" evidence="2">
    <location>
        <begin position="105"/>
        <end position="126"/>
    </location>
</feature>
<feature type="transmembrane region" description="Helical" evidence="2">
    <location>
        <begin position="212"/>
        <end position="236"/>
    </location>
</feature>
<evidence type="ECO:0000313" key="5">
    <source>
        <dbReference type="Proteomes" id="UP001601992"/>
    </source>
</evidence>
<dbReference type="RefSeq" id="WP_387406106.1">
    <property type="nucleotide sequence ID" value="NZ_JBIAQY010000014.1"/>
</dbReference>
<dbReference type="PANTHER" id="PTHR23028">
    <property type="entry name" value="ACETYLTRANSFERASE"/>
    <property type="match status" value="1"/>
</dbReference>
<evidence type="ECO:0000256" key="1">
    <source>
        <dbReference type="SAM" id="MobiDB-lite"/>
    </source>
</evidence>
<feature type="domain" description="Acyltransferase 3" evidence="3">
    <location>
        <begin position="36"/>
        <end position="348"/>
    </location>
</feature>
<proteinExistence type="predicted"/>
<feature type="transmembrane region" description="Helical" evidence="2">
    <location>
        <begin position="39"/>
        <end position="58"/>
    </location>
</feature>
<feature type="transmembrane region" description="Helical" evidence="2">
    <location>
        <begin position="70"/>
        <end position="93"/>
    </location>
</feature>
<feature type="transmembrane region" description="Helical" evidence="2">
    <location>
        <begin position="187"/>
        <end position="206"/>
    </location>
</feature>
<keyword evidence="2" id="KW-0472">Membrane</keyword>
<evidence type="ECO:0000259" key="3">
    <source>
        <dbReference type="Pfam" id="PF01757"/>
    </source>
</evidence>
<evidence type="ECO:0000256" key="2">
    <source>
        <dbReference type="SAM" id="Phobius"/>
    </source>
</evidence>